<sequence length="93" mass="10502">MEASCWNPTHLSGLCSGNRGYIFTKRKEFWEPNSPCFSLFSKREKNGSKSMLDENTGKVQSRRNLLGIFPSPGIVLSLIELNLFICLNCCNLL</sequence>
<dbReference type="Proteomes" id="UP000694421">
    <property type="component" value="Unplaced"/>
</dbReference>
<reference evidence="1" key="2">
    <citation type="submission" date="2025-09" db="UniProtKB">
        <authorList>
            <consortium name="Ensembl"/>
        </authorList>
    </citation>
    <scope>IDENTIFICATION</scope>
</reference>
<accession>A0A8D0C8L8</accession>
<evidence type="ECO:0000313" key="2">
    <source>
        <dbReference type="Proteomes" id="UP000694421"/>
    </source>
</evidence>
<reference evidence="1" key="1">
    <citation type="submission" date="2025-08" db="UniProtKB">
        <authorList>
            <consortium name="Ensembl"/>
        </authorList>
    </citation>
    <scope>IDENTIFICATION</scope>
</reference>
<evidence type="ECO:0000313" key="1">
    <source>
        <dbReference type="Ensembl" id="ENSSMRP00000018912.1"/>
    </source>
</evidence>
<name>A0A8D0C8L8_SALMN</name>
<dbReference type="AlphaFoldDB" id="A0A8D0C8L8"/>
<organism evidence="1 2">
    <name type="scientific">Salvator merianae</name>
    <name type="common">Argentine black and white tegu</name>
    <name type="synonym">Tupinambis merianae</name>
    <dbReference type="NCBI Taxonomy" id="96440"/>
    <lineage>
        <taxon>Eukaryota</taxon>
        <taxon>Metazoa</taxon>
        <taxon>Chordata</taxon>
        <taxon>Craniata</taxon>
        <taxon>Vertebrata</taxon>
        <taxon>Euteleostomi</taxon>
        <taxon>Lepidosauria</taxon>
        <taxon>Squamata</taxon>
        <taxon>Bifurcata</taxon>
        <taxon>Unidentata</taxon>
        <taxon>Episquamata</taxon>
        <taxon>Laterata</taxon>
        <taxon>Teiioidea</taxon>
        <taxon>Teiidae</taxon>
        <taxon>Salvator</taxon>
    </lineage>
</organism>
<keyword evidence="2" id="KW-1185">Reference proteome</keyword>
<proteinExistence type="predicted"/>
<protein>
    <submittedName>
        <fullName evidence="1">Uncharacterized protein</fullName>
    </submittedName>
</protein>
<dbReference type="Ensembl" id="ENSSMRT00000022169.1">
    <property type="protein sequence ID" value="ENSSMRP00000018912.1"/>
    <property type="gene ID" value="ENSSMRG00000014734.1"/>
</dbReference>